<organism evidence="1 2">
    <name type="scientific">Ziziphus jujuba var. spinosa</name>
    <dbReference type="NCBI Taxonomy" id="714518"/>
    <lineage>
        <taxon>Eukaryota</taxon>
        <taxon>Viridiplantae</taxon>
        <taxon>Streptophyta</taxon>
        <taxon>Embryophyta</taxon>
        <taxon>Tracheophyta</taxon>
        <taxon>Spermatophyta</taxon>
        <taxon>Magnoliopsida</taxon>
        <taxon>eudicotyledons</taxon>
        <taxon>Gunneridae</taxon>
        <taxon>Pentapetalae</taxon>
        <taxon>rosids</taxon>
        <taxon>fabids</taxon>
        <taxon>Rosales</taxon>
        <taxon>Rhamnaceae</taxon>
        <taxon>Paliureae</taxon>
        <taxon>Ziziphus</taxon>
    </lineage>
</organism>
<sequence length="91" mass="10183">MNLFKEGVSDEELCQELQFAVELKSYVLGESCVNSVAVLLSRFQDNCKRLKELEAATKSQKERELEDYGRATSANTNLTPILPNLKLTSGQ</sequence>
<dbReference type="AlphaFoldDB" id="A0A978UTJ8"/>
<dbReference type="Proteomes" id="UP000813462">
    <property type="component" value="Unassembled WGS sequence"/>
</dbReference>
<name>A0A978UTJ8_ZIZJJ</name>
<reference evidence="1" key="1">
    <citation type="journal article" date="2021" name="Front. Plant Sci.">
        <title>Chromosome-Scale Genome Assembly for Chinese Sour Jujube and Insights Into Its Genome Evolution and Domestication Signature.</title>
        <authorList>
            <person name="Shen L.-Y."/>
            <person name="Luo H."/>
            <person name="Wang X.-L."/>
            <person name="Wang X.-M."/>
            <person name="Qiu X.-J."/>
            <person name="Liu H."/>
            <person name="Zhou S.-S."/>
            <person name="Jia K.-H."/>
            <person name="Nie S."/>
            <person name="Bao Y.-T."/>
            <person name="Zhang R.-G."/>
            <person name="Yun Q.-Z."/>
            <person name="Chai Y.-H."/>
            <person name="Lu J.-Y."/>
            <person name="Li Y."/>
            <person name="Zhao S.-W."/>
            <person name="Mao J.-F."/>
            <person name="Jia S.-G."/>
            <person name="Mao Y.-M."/>
        </authorList>
    </citation>
    <scope>NUCLEOTIDE SEQUENCE</scope>
    <source>
        <strain evidence="1">AT0</strain>
        <tissue evidence="1">Leaf</tissue>
    </source>
</reference>
<accession>A0A978UTJ8</accession>
<evidence type="ECO:0000313" key="1">
    <source>
        <dbReference type="EMBL" id="KAH7518198.1"/>
    </source>
</evidence>
<protein>
    <submittedName>
        <fullName evidence="1">Uncharacterized protein</fullName>
    </submittedName>
</protein>
<proteinExistence type="predicted"/>
<dbReference type="EMBL" id="JAEACU010000009">
    <property type="protein sequence ID" value="KAH7518198.1"/>
    <property type="molecule type" value="Genomic_DNA"/>
</dbReference>
<gene>
    <name evidence="1" type="ORF">FEM48_Zijuj09G0146100</name>
</gene>
<comment type="caution">
    <text evidence="1">The sequence shown here is derived from an EMBL/GenBank/DDBJ whole genome shotgun (WGS) entry which is preliminary data.</text>
</comment>
<evidence type="ECO:0000313" key="2">
    <source>
        <dbReference type="Proteomes" id="UP000813462"/>
    </source>
</evidence>